<organism evidence="1 2">
    <name type="scientific">Paraburkholderia agricolaris</name>
    <dbReference type="NCBI Taxonomy" id="2152888"/>
    <lineage>
        <taxon>Bacteria</taxon>
        <taxon>Pseudomonadati</taxon>
        <taxon>Pseudomonadota</taxon>
        <taxon>Betaproteobacteria</taxon>
        <taxon>Burkholderiales</taxon>
        <taxon>Burkholderiaceae</taxon>
        <taxon>Paraburkholderia</taxon>
    </lineage>
</organism>
<evidence type="ECO:0000313" key="1">
    <source>
        <dbReference type="EMBL" id="MFL9884527.1"/>
    </source>
</evidence>
<dbReference type="EMBL" id="JAQQFN010000011">
    <property type="protein sequence ID" value="MFL9884527.1"/>
    <property type="molecule type" value="Genomic_DNA"/>
</dbReference>
<name>A0ABW8ZMQ9_9BURK</name>
<dbReference type="SUPFAM" id="SSF53383">
    <property type="entry name" value="PLP-dependent transferases"/>
    <property type="match status" value="1"/>
</dbReference>
<evidence type="ECO:0000313" key="2">
    <source>
        <dbReference type="Proteomes" id="UP001629249"/>
    </source>
</evidence>
<dbReference type="InterPro" id="IPR015422">
    <property type="entry name" value="PyrdxlP-dep_Trfase_small"/>
</dbReference>
<evidence type="ECO:0008006" key="3">
    <source>
        <dbReference type="Google" id="ProtNLM"/>
    </source>
</evidence>
<dbReference type="PANTHER" id="PTHR43510">
    <property type="entry name" value="AMINOTRANSFERASE FUNCTION, HYPOTHETICAL (EUROFUNG)"/>
    <property type="match status" value="1"/>
</dbReference>
<dbReference type="InterPro" id="IPR015424">
    <property type="entry name" value="PyrdxlP-dep_Trfase"/>
</dbReference>
<dbReference type="Proteomes" id="UP001629249">
    <property type="component" value="Unassembled WGS sequence"/>
</dbReference>
<dbReference type="PANTHER" id="PTHR43510:SF1">
    <property type="entry name" value="AMINOTRANSFERASE FUNCTION, HYPOTHETICAL (EUROFUNG)"/>
    <property type="match status" value="1"/>
</dbReference>
<proteinExistence type="predicted"/>
<protein>
    <recommendedName>
        <fullName evidence="3">Aspartate aminotransferase</fullName>
    </recommendedName>
</protein>
<dbReference type="RefSeq" id="WP_408331582.1">
    <property type="nucleotide sequence ID" value="NZ_JAQQFH010000022.1"/>
</dbReference>
<accession>A0ABW8ZMQ9</accession>
<gene>
    <name evidence="1" type="ORF">PQR66_15910</name>
</gene>
<reference evidence="1 2" key="1">
    <citation type="journal article" date="2024" name="Chem. Sci.">
        <title>Discovery of megapolipeptins by genome mining of a Burkholderiales bacteria collection.</title>
        <authorList>
            <person name="Paulo B.S."/>
            <person name="Recchia M.J.J."/>
            <person name="Lee S."/>
            <person name="Fergusson C.H."/>
            <person name="Romanowski S.B."/>
            <person name="Hernandez A."/>
            <person name="Krull N."/>
            <person name="Liu D.Y."/>
            <person name="Cavanagh H."/>
            <person name="Bos A."/>
            <person name="Gray C.A."/>
            <person name="Murphy B.T."/>
            <person name="Linington R.G."/>
            <person name="Eustaquio A.S."/>
        </authorList>
    </citation>
    <scope>NUCLEOTIDE SEQUENCE [LARGE SCALE GENOMIC DNA]</scope>
    <source>
        <strain evidence="1 2">RL16-012-BIC-B</strain>
    </source>
</reference>
<keyword evidence="2" id="KW-1185">Reference proteome</keyword>
<dbReference type="Gene3D" id="3.90.1150.10">
    <property type="entry name" value="Aspartate Aminotransferase, domain 1"/>
    <property type="match status" value="1"/>
</dbReference>
<sequence>MEFCTTLIEQTGVMFTPGSALDMEGYVRVGYANNQQVLETGLARVSGFLAHS</sequence>
<comment type="caution">
    <text evidence="1">The sequence shown here is derived from an EMBL/GenBank/DDBJ whole genome shotgun (WGS) entry which is preliminary data.</text>
</comment>